<dbReference type="InterPro" id="IPR020094">
    <property type="entry name" value="TruA/RsuA/RluB/E/F_N"/>
</dbReference>
<evidence type="ECO:0000313" key="6">
    <source>
        <dbReference type="EMBL" id="ODV82637.1"/>
    </source>
</evidence>
<dbReference type="FunFam" id="3.30.70.580:FF:000020">
    <property type="entry name" value="tRNA pseudouridine synthase"/>
    <property type="match status" value="1"/>
</dbReference>
<dbReference type="GO" id="GO:0003723">
    <property type="term" value="F:RNA binding"/>
    <property type="evidence" value="ECO:0007669"/>
    <property type="project" value="InterPro"/>
</dbReference>
<dbReference type="NCBIfam" id="TIGR00071">
    <property type="entry name" value="hisT_truA"/>
    <property type="match status" value="1"/>
</dbReference>
<evidence type="ECO:0000256" key="4">
    <source>
        <dbReference type="SAM" id="MobiDB-lite"/>
    </source>
</evidence>
<feature type="compositionally biased region" description="Polar residues" evidence="4">
    <location>
        <begin position="29"/>
        <end position="46"/>
    </location>
</feature>
<name>A0A1E4ST75_9ASCO</name>
<gene>
    <name evidence="6" type="ORF">CANARDRAFT_30678</name>
</gene>
<protein>
    <recommendedName>
        <fullName evidence="5">Pseudouridine synthase I TruA alpha/beta domain-containing protein</fullName>
    </recommendedName>
</protein>
<evidence type="ECO:0000256" key="2">
    <source>
        <dbReference type="ARBA" id="ARBA00022694"/>
    </source>
</evidence>
<dbReference type="STRING" id="983967.A0A1E4ST75"/>
<dbReference type="EMBL" id="KV453878">
    <property type="protein sequence ID" value="ODV82637.1"/>
    <property type="molecule type" value="Genomic_DNA"/>
</dbReference>
<dbReference type="GO" id="GO:0031119">
    <property type="term" value="P:tRNA pseudouridine synthesis"/>
    <property type="evidence" value="ECO:0007669"/>
    <property type="project" value="TreeGrafter"/>
</dbReference>
<reference evidence="7" key="1">
    <citation type="submission" date="2016-04" db="EMBL/GenBank/DDBJ databases">
        <title>Comparative genomics of biotechnologically important yeasts.</title>
        <authorList>
            <consortium name="DOE Joint Genome Institute"/>
            <person name="Riley R."/>
            <person name="Haridas S."/>
            <person name="Wolfe K.H."/>
            <person name="Lopes M.R."/>
            <person name="Hittinger C.T."/>
            <person name="Goker M."/>
            <person name="Salamov A."/>
            <person name="Wisecaver J."/>
            <person name="Long T.M."/>
            <person name="Aerts A.L."/>
            <person name="Barry K."/>
            <person name="Choi C."/>
            <person name="Clum A."/>
            <person name="Coughlan A.Y."/>
            <person name="Deshpande S."/>
            <person name="Douglass A.P."/>
            <person name="Hanson S.J."/>
            <person name="Klenk H.-P."/>
            <person name="Labutti K."/>
            <person name="Lapidus A."/>
            <person name="Lindquist E."/>
            <person name="Lipzen A."/>
            <person name="Meier-Kolthoff J.P."/>
            <person name="Ohm R.A."/>
            <person name="Otillar R.P."/>
            <person name="Pangilinan J."/>
            <person name="Peng Y."/>
            <person name="Rokas A."/>
            <person name="Rosa C.A."/>
            <person name="Scheuner C."/>
            <person name="Sibirny A.A."/>
            <person name="Slot J.C."/>
            <person name="Stielow J.B."/>
            <person name="Sun H."/>
            <person name="Kurtzman C.P."/>
            <person name="Blackwell M."/>
            <person name="Grigoriev I.V."/>
            <person name="Jeffries T.W."/>
        </authorList>
    </citation>
    <scope>NUCLEOTIDE SEQUENCE [LARGE SCALE GENOMIC DNA]</scope>
    <source>
        <strain evidence="7">NRRL YB-2248</strain>
    </source>
</reference>
<proteinExistence type="inferred from homology"/>
<keyword evidence="3" id="KW-0413">Isomerase</keyword>
<dbReference type="SUPFAM" id="SSF55120">
    <property type="entry name" value="Pseudouridine synthase"/>
    <property type="match status" value="1"/>
</dbReference>
<dbReference type="HAMAP" id="MF_00171">
    <property type="entry name" value="TruA"/>
    <property type="match status" value="1"/>
</dbReference>
<evidence type="ECO:0000256" key="3">
    <source>
        <dbReference type="ARBA" id="ARBA00023235"/>
    </source>
</evidence>
<feature type="domain" description="Pseudouridine synthase I TruA alpha/beta" evidence="5">
    <location>
        <begin position="210"/>
        <end position="319"/>
    </location>
</feature>
<keyword evidence="2" id="KW-0819">tRNA processing</keyword>
<organism evidence="6 7">
    <name type="scientific">[Candida] arabinofermentans NRRL YB-2248</name>
    <dbReference type="NCBI Taxonomy" id="983967"/>
    <lineage>
        <taxon>Eukaryota</taxon>
        <taxon>Fungi</taxon>
        <taxon>Dikarya</taxon>
        <taxon>Ascomycota</taxon>
        <taxon>Saccharomycotina</taxon>
        <taxon>Pichiomycetes</taxon>
        <taxon>Pichiales</taxon>
        <taxon>Pichiaceae</taxon>
        <taxon>Ogataea</taxon>
        <taxon>Ogataea/Candida clade</taxon>
    </lineage>
</organism>
<dbReference type="Pfam" id="PF01416">
    <property type="entry name" value="PseudoU_synth_1"/>
    <property type="match status" value="1"/>
</dbReference>
<feature type="region of interest" description="Disordered" evidence="4">
    <location>
        <begin position="29"/>
        <end position="48"/>
    </location>
</feature>
<dbReference type="OrthoDB" id="25767at2759"/>
<dbReference type="GO" id="GO:0009982">
    <property type="term" value="F:pseudouridine synthase activity"/>
    <property type="evidence" value="ECO:0007669"/>
    <property type="project" value="InterPro"/>
</dbReference>
<keyword evidence="7" id="KW-1185">Reference proteome</keyword>
<dbReference type="InterPro" id="IPR020097">
    <property type="entry name" value="PsdUridine_synth_TruA_a/b_dom"/>
</dbReference>
<evidence type="ECO:0000259" key="5">
    <source>
        <dbReference type="Pfam" id="PF01416"/>
    </source>
</evidence>
<accession>A0A1E4ST75</accession>
<dbReference type="AlphaFoldDB" id="A0A1E4ST75"/>
<dbReference type="PANTHER" id="PTHR11142:SF5">
    <property type="entry name" value="TRNA PSEUDOURIDINE(38_39) SYNTHASE"/>
    <property type="match status" value="1"/>
</dbReference>
<dbReference type="InterPro" id="IPR020095">
    <property type="entry name" value="PsdUridine_synth_TruA_C"/>
</dbReference>
<dbReference type="Gene3D" id="3.30.70.580">
    <property type="entry name" value="Pseudouridine synthase I, catalytic domain, N-terminal subdomain"/>
    <property type="match status" value="1"/>
</dbReference>
<dbReference type="InterPro" id="IPR041707">
    <property type="entry name" value="Pus3-like"/>
</dbReference>
<comment type="similarity">
    <text evidence="1">Belongs to the tRNA pseudouridine synthase TruA family.</text>
</comment>
<dbReference type="GO" id="GO:1990481">
    <property type="term" value="P:mRNA pseudouridine synthesis"/>
    <property type="evidence" value="ECO:0007669"/>
    <property type="project" value="TreeGrafter"/>
</dbReference>
<evidence type="ECO:0000256" key="1">
    <source>
        <dbReference type="ARBA" id="ARBA00009375"/>
    </source>
</evidence>
<dbReference type="CDD" id="cd02569">
    <property type="entry name" value="PseudoU_synth_ScPus3"/>
    <property type="match status" value="1"/>
</dbReference>
<sequence length="413" mass="47813">MTQNSFATDNYSQWSKDSLIRRIRELEGINTTPDDNSNAKTESTRIQAPKKQKKFDFSKYSTRHIALRFSYLGWNYQGLAIQSDETDLPTVEYEIIKGLNKIKLVDSLVPQDFNFSRCGRTDRGVSAMNQVISLRVRSNLTAEELNDPTNDIKELDYVRSLNQVLPPDIRFHSVCLRPPPDFDARFSCKFRHYKYIFNGEGLNVSKMREAASYYLGENDFRNFCKIDASKQITNYKRTILKADILELKEKEGFYVFDLKGTAFLWHQVRCMVAVLFAAGQGLEEPTIVKRLLDIHEFPSRPVYHMAHDIPLVLYDCGFDENEVQWVSGPATRNMNHHRELDGLCSDYQIKSLMSGMMKDIVESNSPVKFDKVVMKIGDGMGKTVNKYIPFEKRNRLETAEETNSKWLTKKRKI</sequence>
<evidence type="ECO:0000313" key="7">
    <source>
        <dbReference type="Proteomes" id="UP000094801"/>
    </source>
</evidence>
<dbReference type="InterPro" id="IPR020103">
    <property type="entry name" value="PsdUridine_synth_cat_dom_sf"/>
</dbReference>
<dbReference type="Gene3D" id="3.30.70.660">
    <property type="entry name" value="Pseudouridine synthase I, catalytic domain, C-terminal subdomain"/>
    <property type="match status" value="1"/>
</dbReference>
<dbReference type="GO" id="GO:0005737">
    <property type="term" value="C:cytoplasm"/>
    <property type="evidence" value="ECO:0007669"/>
    <property type="project" value="TreeGrafter"/>
</dbReference>
<dbReference type="GO" id="GO:0005634">
    <property type="term" value="C:nucleus"/>
    <property type="evidence" value="ECO:0007669"/>
    <property type="project" value="TreeGrafter"/>
</dbReference>
<dbReference type="PANTHER" id="PTHR11142">
    <property type="entry name" value="PSEUDOURIDYLATE SYNTHASE"/>
    <property type="match status" value="1"/>
</dbReference>
<dbReference type="Proteomes" id="UP000094801">
    <property type="component" value="Unassembled WGS sequence"/>
</dbReference>
<dbReference type="InterPro" id="IPR001406">
    <property type="entry name" value="PsdUridine_synth_TruA"/>
</dbReference>